<organism evidence="1 2">
    <name type="scientific">Bacillus paralicheniformis</name>
    <dbReference type="NCBI Taxonomy" id="1648923"/>
    <lineage>
        <taxon>Bacteria</taxon>
        <taxon>Bacillati</taxon>
        <taxon>Bacillota</taxon>
        <taxon>Bacilli</taxon>
        <taxon>Bacillales</taxon>
        <taxon>Bacillaceae</taxon>
        <taxon>Bacillus</taxon>
    </lineage>
</organism>
<sequence length="37" mass="4184">MYSSFLKCFSLYHTTQRLAFAERDGSPSDGLPELLDS</sequence>
<name>A0A7Z1B327_9BACI</name>
<comment type="caution">
    <text evidence="1">The sequence shown here is derived from an EMBL/GenBank/DDBJ whole genome shotgun (WGS) entry which is preliminary data.</text>
</comment>
<reference evidence="1 2" key="1">
    <citation type="journal article" date="2016" name="Front. Microbiol.">
        <title>High-Level Heat Resistance of Spores of Bacillus amyloliquefaciens and Bacillus licheniformis Results from the Presence of a spoVA Operon in a Tn1546 Transposon.</title>
        <authorList>
            <person name="Berendsen E.M."/>
            <person name="Koning R.A."/>
            <person name="Boekhorst J."/>
            <person name="de Jong A."/>
            <person name="Kuipers O.P."/>
            <person name="Wells-Bennik M.H."/>
        </authorList>
    </citation>
    <scope>NUCLEOTIDE SEQUENCE [LARGE SCALE GENOMIC DNA]</scope>
    <source>
        <strain evidence="1 2">B4121</strain>
    </source>
</reference>
<dbReference type="AlphaFoldDB" id="A0A7Z1B327"/>
<dbReference type="EMBL" id="LKPO01000021">
    <property type="protein sequence ID" value="OLF90284.1"/>
    <property type="molecule type" value="Genomic_DNA"/>
</dbReference>
<dbReference type="Proteomes" id="UP000185604">
    <property type="component" value="Unassembled WGS sequence"/>
</dbReference>
<accession>A0A7Z1B327</accession>
<gene>
    <name evidence="1" type="ORF">B4121_3559</name>
</gene>
<proteinExistence type="predicted"/>
<evidence type="ECO:0000313" key="1">
    <source>
        <dbReference type="EMBL" id="OLF90284.1"/>
    </source>
</evidence>
<evidence type="ECO:0000313" key="2">
    <source>
        <dbReference type="Proteomes" id="UP000185604"/>
    </source>
</evidence>
<protein>
    <submittedName>
        <fullName evidence="1">Uncharacterized protein</fullName>
    </submittedName>
</protein>